<keyword evidence="5" id="KW-1185">Reference proteome</keyword>
<name>A0A9N9U1S7_PHYSR</name>
<feature type="compositionally biased region" description="Polar residues" evidence="2">
    <location>
        <begin position="480"/>
        <end position="489"/>
    </location>
</feature>
<dbReference type="GO" id="GO:0051056">
    <property type="term" value="P:regulation of small GTPase mediated signal transduction"/>
    <property type="evidence" value="ECO:0007669"/>
    <property type="project" value="InterPro"/>
</dbReference>
<feature type="region of interest" description="Disordered" evidence="2">
    <location>
        <begin position="475"/>
        <end position="497"/>
    </location>
</feature>
<evidence type="ECO:0000256" key="2">
    <source>
        <dbReference type="SAM" id="MobiDB-lite"/>
    </source>
</evidence>
<feature type="domain" description="Rap-GAP" evidence="3">
    <location>
        <begin position="248"/>
        <end position="464"/>
    </location>
</feature>
<dbReference type="Gene3D" id="3.40.50.11210">
    <property type="entry name" value="Rap/Ran-GAP"/>
    <property type="match status" value="1"/>
</dbReference>
<dbReference type="InterPro" id="IPR050989">
    <property type="entry name" value="Rap1_Ran_GAP"/>
</dbReference>
<dbReference type="GO" id="GO:0005096">
    <property type="term" value="F:GTPase activator activity"/>
    <property type="evidence" value="ECO:0007669"/>
    <property type="project" value="UniProtKB-KW"/>
</dbReference>
<evidence type="ECO:0000313" key="4">
    <source>
        <dbReference type="EMBL" id="CAG9864973.1"/>
    </source>
</evidence>
<sequence length="673" mass="74493">MRTLSETDRNTLPRGWVRQAVMGVLRWKDVPPATGRIDTLHKGTTLQPPPVARQQSQPAESQKDDRLYANNNIKISPIATPAGQTPPSSPHQPTQSQRLLQEVLSRPGPYPMIAVPPKGYWVDGSDHDERFDHRGSPIVPHPNWRAKIETDDTAKCYRRFFVGREHSSLIGHDETHGPVLLSIKTENVANQEHTRILLRLRSGTMHEIVPTSCLGSAPSPAKMAKLLNEQLNVENFVPVLHPKASQLIANYDEHVLVSHFKFGVLYQQFGQIDEEELFCNSITTPAFDDFLTLLGQRIQLKDHKGYRGGLDIQNGHTGDTAVYEIFKEREIMFHVSTLLPFTENDPQQLQRKRHIGNDIVAIVFQEENTPFTPDMIASHFLHTFIVVQVIDPNSPNTRYKVSVTARDDVPFFGPTLPTPAIFRHGPEFKEFLLTKLINAENACYKADKFAKLELRTRTSLLQSLTEELKQKTTEFLGGNANLTPGTPKSDSGPGSRFIDTVKKAWSARVKTSQSVDNNLSTNGHEKLSKKGSQPTISESTPSSGRSISKASMTSNGKKSSSPTSSTTSSPDLTAHAHNRQAPSEASDDSSLTSEEDLEHLAGGYIDSDTGLESMSSAETAAKACSLCQDRPGSTAGPTLESLMQEVVQLKCDKLDLLRQNVVSVGFLPLRSEY</sequence>
<accession>A0A9N9U1S7</accession>
<dbReference type="PROSITE" id="PS50085">
    <property type="entry name" value="RAPGAP"/>
    <property type="match status" value="1"/>
</dbReference>
<dbReference type="AlphaFoldDB" id="A0A9N9U1S7"/>
<evidence type="ECO:0000256" key="1">
    <source>
        <dbReference type="ARBA" id="ARBA00022468"/>
    </source>
</evidence>
<feature type="region of interest" description="Disordered" evidence="2">
    <location>
        <begin position="509"/>
        <end position="594"/>
    </location>
</feature>
<keyword evidence="1" id="KW-0343">GTPase activation</keyword>
<feature type="compositionally biased region" description="Low complexity" evidence="2">
    <location>
        <begin position="559"/>
        <end position="570"/>
    </location>
</feature>
<feature type="region of interest" description="Disordered" evidence="2">
    <location>
        <begin position="77"/>
        <end position="98"/>
    </location>
</feature>
<gene>
    <name evidence="4" type="ORF">PHYEVI_LOCUS11219</name>
</gene>
<dbReference type="OrthoDB" id="2499658at2759"/>
<dbReference type="PANTHER" id="PTHR15711:SF32">
    <property type="entry name" value="RAP GTPASE ACTIVATING PROTEIN 1, ISOFORM H"/>
    <property type="match status" value="1"/>
</dbReference>
<dbReference type="InterPro" id="IPR035974">
    <property type="entry name" value="Rap/Ran-GAP_sf"/>
</dbReference>
<dbReference type="Pfam" id="PF02145">
    <property type="entry name" value="Rap_GAP"/>
    <property type="match status" value="1"/>
</dbReference>
<dbReference type="GO" id="GO:0005737">
    <property type="term" value="C:cytoplasm"/>
    <property type="evidence" value="ECO:0007669"/>
    <property type="project" value="TreeGrafter"/>
</dbReference>
<evidence type="ECO:0000313" key="5">
    <source>
        <dbReference type="Proteomes" id="UP001153712"/>
    </source>
</evidence>
<dbReference type="EMBL" id="OU900102">
    <property type="protein sequence ID" value="CAG9864973.1"/>
    <property type="molecule type" value="Genomic_DNA"/>
</dbReference>
<dbReference type="FunFam" id="3.40.50.11210:FF:000001">
    <property type="entry name" value="Ral GTPase-activating protein subunit alpha-1 isoform 1"/>
    <property type="match status" value="1"/>
</dbReference>
<feature type="compositionally biased region" description="Polar residues" evidence="2">
    <location>
        <begin position="530"/>
        <end position="558"/>
    </location>
</feature>
<dbReference type="SUPFAM" id="SSF111347">
    <property type="entry name" value="Rap/Ran-GAP"/>
    <property type="match status" value="1"/>
</dbReference>
<dbReference type="PANTHER" id="PTHR15711">
    <property type="entry name" value="RAP GTPASE-ACTIVATING PROTEIN"/>
    <property type="match status" value="1"/>
</dbReference>
<dbReference type="InterPro" id="IPR000331">
    <property type="entry name" value="Rap/Ran_GAP_dom"/>
</dbReference>
<organism evidence="4 5">
    <name type="scientific">Phyllotreta striolata</name>
    <name type="common">Striped flea beetle</name>
    <name type="synonym">Crioceris striolata</name>
    <dbReference type="NCBI Taxonomy" id="444603"/>
    <lineage>
        <taxon>Eukaryota</taxon>
        <taxon>Metazoa</taxon>
        <taxon>Ecdysozoa</taxon>
        <taxon>Arthropoda</taxon>
        <taxon>Hexapoda</taxon>
        <taxon>Insecta</taxon>
        <taxon>Pterygota</taxon>
        <taxon>Neoptera</taxon>
        <taxon>Endopterygota</taxon>
        <taxon>Coleoptera</taxon>
        <taxon>Polyphaga</taxon>
        <taxon>Cucujiformia</taxon>
        <taxon>Chrysomeloidea</taxon>
        <taxon>Chrysomelidae</taxon>
        <taxon>Galerucinae</taxon>
        <taxon>Alticini</taxon>
        <taxon>Phyllotreta</taxon>
    </lineage>
</organism>
<evidence type="ECO:0000259" key="3">
    <source>
        <dbReference type="PROSITE" id="PS50085"/>
    </source>
</evidence>
<dbReference type="Proteomes" id="UP001153712">
    <property type="component" value="Chromosome 9"/>
</dbReference>
<proteinExistence type="predicted"/>
<feature type="compositionally biased region" description="Polar residues" evidence="2">
    <location>
        <begin position="509"/>
        <end position="522"/>
    </location>
</feature>
<feature type="region of interest" description="Disordered" evidence="2">
    <location>
        <begin position="33"/>
        <end position="65"/>
    </location>
</feature>
<dbReference type="Pfam" id="PF21022">
    <property type="entry name" value="Rap-GAP_dimer"/>
    <property type="match status" value="1"/>
</dbReference>
<dbReference type="Gene3D" id="6.10.140.210">
    <property type="match status" value="1"/>
</dbReference>
<protein>
    <recommendedName>
        <fullName evidence="3">Rap-GAP domain-containing protein</fullName>
    </recommendedName>
</protein>
<reference evidence="4" key="1">
    <citation type="submission" date="2022-01" db="EMBL/GenBank/DDBJ databases">
        <authorList>
            <person name="King R."/>
        </authorList>
    </citation>
    <scope>NUCLEOTIDE SEQUENCE</scope>
</reference>